<feature type="region of interest" description="Disordered" evidence="1">
    <location>
        <begin position="106"/>
        <end position="189"/>
    </location>
</feature>
<dbReference type="Pfam" id="PF24626">
    <property type="entry name" value="SH3_Tf2-1"/>
    <property type="match status" value="1"/>
</dbReference>
<comment type="caution">
    <text evidence="3">The sequence shown here is derived from an EMBL/GenBank/DDBJ whole genome shotgun (WGS) entry which is preliminary data.</text>
</comment>
<protein>
    <submittedName>
        <fullName evidence="3">Unnamed protein product</fullName>
    </submittedName>
</protein>
<dbReference type="OrthoDB" id="125101at2759"/>
<keyword evidence="4" id="KW-1185">Reference proteome</keyword>
<dbReference type="EMBL" id="BSXT01001844">
    <property type="protein sequence ID" value="GMF45610.1"/>
    <property type="molecule type" value="Genomic_DNA"/>
</dbReference>
<organism evidence="3 4">
    <name type="scientific">Phytophthora fragariaefolia</name>
    <dbReference type="NCBI Taxonomy" id="1490495"/>
    <lineage>
        <taxon>Eukaryota</taxon>
        <taxon>Sar</taxon>
        <taxon>Stramenopiles</taxon>
        <taxon>Oomycota</taxon>
        <taxon>Peronosporomycetes</taxon>
        <taxon>Peronosporales</taxon>
        <taxon>Peronosporaceae</taxon>
        <taxon>Phytophthora</taxon>
    </lineage>
</organism>
<evidence type="ECO:0000256" key="1">
    <source>
        <dbReference type="SAM" id="MobiDB-lite"/>
    </source>
</evidence>
<feature type="compositionally biased region" description="Low complexity" evidence="1">
    <location>
        <begin position="166"/>
        <end position="180"/>
    </location>
</feature>
<gene>
    <name evidence="3" type="ORF">Pfra01_001641100</name>
</gene>
<accession>A0A9W6XTW7</accession>
<name>A0A9W6XTW7_9STRA</name>
<sequence>MEFSDRNGRGNLNVFNVGDLVLLATRNLPLDTVSSVRSSKRKHRFIGPFAVLGTHGNAYVIDLPKSMKTSPMFYMCRLKRYHFPQWQSAPDGPSQGQEKVIESLQNETESQKSLGVPRKPTQARGTRVGSPTGRMTKLRVVGTPQQGLHKPGGPSVAHHTRESRTTESSPSAGSHGAPAAKIGGGKHPGEVSTLCQRSLGGNTVMEITVLMAEAMGLCTETVQITRSGFTKFARPSNPAFDGSRKGLDGRDRRACNEQGHKCRRKPRWCPEGGDLMPFRTMGILNPR</sequence>
<dbReference type="AlphaFoldDB" id="A0A9W6XTW7"/>
<dbReference type="Proteomes" id="UP001165121">
    <property type="component" value="Unassembled WGS sequence"/>
</dbReference>
<evidence type="ECO:0000313" key="4">
    <source>
        <dbReference type="Proteomes" id="UP001165121"/>
    </source>
</evidence>
<feature type="domain" description="Tf2-1-like SH3-like" evidence="2">
    <location>
        <begin position="18"/>
        <end position="82"/>
    </location>
</feature>
<evidence type="ECO:0000313" key="3">
    <source>
        <dbReference type="EMBL" id="GMF45610.1"/>
    </source>
</evidence>
<reference evidence="3" key="1">
    <citation type="submission" date="2023-04" db="EMBL/GenBank/DDBJ databases">
        <title>Phytophthora fragariaefolia NBRC 109709.</title>
        <authorList>
            <person name="Ichikawa N."/>
            <person name="Sato H."/>
            <person name="Tonouchi N."/>
        </authorList>
    </citation>
    <scope>NUCLEOTIDE SEQUENCE</scope>
    <source>
        <strain evidence="3">NBRC 109709</strain>
    </source>
</reference>
<proteinExistence type="predicted"/>
<dbReference type="InterPro" id="IPR056924">
    <property type="entry name" value="SH3_Tf2-1"/>
</dbReference>
<evidence type="ECO:0000259" key="2">
    <source>
        <dbReference type="Pfam" id="PF24626"/>
    </source>
</evidence>